<comment type="caution">
    <text evidence="2">The sequence shown here is derived from an EMBL/GenBank/DDBJ whole genome shotgun (WGS) entry which is preliminary data.</text>
</comment>
<proteinExistence type="predicted"/>
<dbReference type="AlphaFoldDB" id="A0A2M9BNB6"/>
<name>A0A2M9BNB6_9BACT</name>
<keyword evidence="3" id="KW-1185">Reference proteome</keyword>
<gene>
    <name evidence="2" type="ORF">CLV45_0862</name>
</gene>
<feature type="chain" id="PRO_5014974160" evidence="1">
    <location>
        <begin position="23"/>
        <end position="192"/>
    </location>
</feature>
<organism evidence="2 3">
    <name type="scientific">Hymenobacter chitinivorans DSM 11115</name>
    <dbReference type="NCBI Taxonomy" id="1121954"/>
    <lineage>
        <taxon>Bacteria</taxon>
        <taxon>Pseudomonadati</taxon>
        <taxon>Bacteroidota</taxon>
        <taxon>Cytophagia</taxon>
        <taxon>Cytophagales</taxon>
        <taxon>Hymenobacteraceae</taxon>
        <taxon>Hymenobacter</taxon>
    </lineage>
</organism>
<keyword evidence="1" id="KW-0732">Signal</keyword>
<dbReference type="EMBL" id="PGFA01000001">
    <property type="protein sequence ID" value="PJJ59445.1"/>
    <property type="molecule type" value="Genomic_DNA"/>
</dbReference>
<evidence type="ECO:0000256" key="1">
    <source>
        <dbReference type="SAM" id="SignalP"/>
    </source>
</evidence>
<evidence type="ECO:0000313" key="3">
    <source>
        <dbReference type="Proteomes" id="UP000228535"/>
    </source>
</evidence>
<sequence length="192" mass="21962">MPLLYRLLLSLLFIGLSTPAIQAQVLLPQDLTVTAEITGEGKSSMFSFQKNYGDEGYFVKLTVRNTSGTLREFWIMSCGWDENWVTNRQGIYLWGSECDKNIPTQIQLNPYQKLVFYGFISKDAALIRTQAEQLAAYAAGSYKRLVSTVRFGFKEVPYFPSSMHGIQDKDSKKTWWSNSVDLMFDNNSYKVE</sequence>
<accession>A0A2M9BNB6</accession>
<reference evidence="2 3" key="1">
    <citation type="submission" date="2017-11" db="EMBL/GenBank/DDBJ databases">
        <title>Genomic Encyclopedia of Archaeal and Bacterial Type Strains, Phase II (KMG-II): From Individual Species to Whole Genera.</title>
        <authorList>
            <person name="Goeker M."/>
        </authorList>
    </citation>
    <scope>NUCLEOTIDE SEQUENCE [LARGE SCALE GENOMIC DNA]</scope>
    <source>
        <strain evidence="2 3">DSM 11115</strain>
    </source>
</reference>
<dbReference type="Proteomes" id="UP000228535">
    <property type="component" value="Unassembled WGS sequence"/>
</dbReference>
<dbReference type="RefSeq" id="WP_170061806.1">
    <property type="nucleotide sequence ID" value="NZ_PGFA01000001.1"/>
</dbReference>
<feature type="signal peptide" evidence="1">
    <location>
        <begin position="1"/>
        <end position="22"/>
    </location>
</feature>
<protein>
    <submittedName>
        <fullName evidence="2">Uncharacterized protein</fullName>
    </submittedName>
</protein>
<evidence type="ECO:0000313" key="2">
    <source>
        <dbReference type="EMBL" id="PJJ59445.1"/>
    </source>
</evidence>